<evidence type="ECO:0000313" key="3">
    <source>
        <dbReference type="Proteomes" id="UP001303046"/>
    </source>
</evidence>
<feature type="chain" id="PRO_5045279481" description="BFD-like [2Fe-2S]-binding domain-containing protein" evidence="1">
    <location>
        <begin position="17"/>
        <end position="83"/>
    </location>
</feature>
<protein>
    <recommendedName>
        <fullName evidence="4">BFD-like [2Fe-2S]-binding domain-containing protein</fullName>
    </recommendedName>
</protein>
<feature type="signal peptide" evidence="1">
    <location>
        <begin position="1"/>
        <end position="16"/>
    </location>
</feature>
<evidence type="ECO:0008006" key="4">
    <source>
        <dbReference type="Google" id="ProtNLM"/>
    </source>
</evidence>
<evidence type="ECO:0000313" key="2">
    <source>
        <dbReference type="EMBL" id="KAK6727578.1"/>
    </source>
</evidence>
<organism evidence="2 3">
    <name type="scientific">Necator americanus</name>
    <name type="common">Human hookworm</name>
    <dbReference type="NCBI Taxonomy" id="51031"/>
    <lineage>
        <taxon>Eukaryota</taxon>
        <taxon>Metazoa</taxon>
        <taxon>Ecdysozoa</taxon>
        <taxon>Nematoda</taxon>
        <taxon>Chromadorea</taxon>
        <taxon>Rhabditida</taxon>
        <taxon>Rhabditina</taxon>
        <taxon>Rhabditomorpha</taxon>
        <taxon>Strongyloidea</taxon>
        <taxon>Ancylostomatidae</taxon>
        <taxon>Bunostominae</taxon>
        <taxon>Necator</taxon>
    </lineage>
</organism>
<evidence type="ECO:0000256" key="1">
    <source>
        <dbReference type="SAM" id="SignalP"/>
    </source>
</evidence>
<sequence length="83" mass="8917">MIRLFICTSFLICIAARYLTPVQEDVLKCLLDLGLSDVQAMDYLGCTSGGHCSGCAKKLKDTGVKSKTVVKATNCTQPLCCPL</sequence>
<keyword evidence="3" id="KW-1185">Reference proteome</keyword>
<reference evidence="2 3" key="1">
    <citation type="submission" date="2023-08" db="EMBL/GenBank/DDBJ databases">
        <title>A Necator americanus chromosomal reference genome.</title>
        <authorList>
            <person name="Ilik V."/>
            <person name="Petrzelkova K.J."/>
            <person name="Pardy F."/>
            <person name="Fuh T."/>
            <person name="Niatou-Singa F.S."/>
            <person name="Gouil Q."/>
            <person name="Baker L."/>
            <person name="Ritchie M.E."/>
            <person name="Jex A.R."/>
            <person name="Gazzola D."/>
            <person name="Li H."/>
            <person name="Toshio Fujiwara R."/>
            <person name="Zhan B."/>
            <person name="Aroian R.V."/>
            <person name="Pafco B."/>
            <person name="Schwarz E.M."/>
        </authorList>
    </citation>
    <scope>NUCLEOTIDE SEQUENCE [LARGE SCALE GENOMIC DNA]</scope>
    <source>
        <strain evidence="2 3">Aroian</strain>
        <tissue evidence="2">Whole animal</tissue>
    </source>
</reference>
<name>A0ABR1BR64_NECAM</name>
<accession>A0ABR1BR64</accession>
<dbReference type="EMBL" id="JAVFWL010000001">
    <property type="protein sequence ID" value="KAK6727578.1"/>
    <property type="molecule type" value="Genomic_DNA"/>
</dbReference>
<proteinExistence type="predicted"/>
<comment type="caution">
    <text evidence="2">The sequence shown here is derived from an EMBL/GenBank/DDBJ whole genome shotgun (WGS) entry which is preliminary data.</text>
</comment>
<keyword evidence="1" id="KW-0732">Signal</keyword>
<dbReference type="Proteomes" id="UP001303046">
    <property type="component" value="Unassembled WGS sequence"/>
</dbReference>
<gene>
    <name evidence="2" type="primary">Necator_chrI.g1458</name>
    <name evidence="2" type="ORF">RB195_005332</name>
</gene>